<keyword evidence="1" id="KW-1133">Transmembrane helix</keyword>
<protein>
    <recommendedName>
        <fullName evidence="4">OmpA-like domain-containing protein</fullName>
    </recommendedName>
</protein>
<proteinExistence type="predicted"/>
<dbReference type="GeneID" id="77289101"/>
<evidence type="ECO:0008006" key="4">
    <source>
        <dbReference type="Google" id="ProtNLM"/>
    </source>
</evidence>
<keyword evidence="3" id="KW-1185">Reference proteome</keyword>
<gene>
    <name evidence="2" type="ORF">A19Y_2422</name>
</gene>
<evidence type="ECO:0000313" key="3">
    <source>
        <dbReference type="Proteomes" id="UP000027395"/>
    </source>
</evidence>
<feature type="transmembrane region" description="Helical" evidence="1">
    <location>
        <begin position="23"/>
        <end position="40"/>
    </location>
</feature>
<reference evidence="2 3" key="1">
    <citation type="journal article" date="2014" name="Appl. Environ. Microbiol.">
        <title>Elucidation of insertion elements encoded on plasmids and in vitro construction of shuttle vectors from the toxic cyanobacterium Planktothrix.</title>
        <authorList>
            <person name="Christiansen G."/>
            <person name="Goesmann A."/>
            <person name="Kurmayer R."/>
        </authorList>
    </citation>
    <scope>NUCLEOTIDE SEQUENCE [LARGE SCALE GENOMIC DNA]</scope>
    <source>
        <strain evidence="2 3">NIVA-CYA 126/8</strain>
    </source>
</reference>
<dbReference type="Proteomes" id="UP000027395">
    <property type="component" value="Chromosome"/>
</dbReference>
<organism evidence="2 3">
    <name type="scientific">Planktothrix agardhii (strain NIVA-CYA 126/8)</name>
    <dbReference type="NCBI Taxonomy" id="388467"/>
    <lineage>
        <taxon>Bacteria</taxon>
        <taxon>Bacillati</taxon>
        <taxon>Cyanobacteriota</taxon>
        <taxon>Cyanophyceae</taxon>
        <taxon>Oscillatoriophycideae</taxon>
        <taxon>Oscillatoriales</taxon>
        <taxon>Microcoleaceae</taxon>
        <taxon>Planktothrix</taxon>
    </lineage>
</organism>
<dbReference type="EMBL" id="CM002803">
    <property type="protein sequence ID" value="KEI67337.1"/>
    <property type="molecule type" value="Genomic_DNA"/>
</dbReference>
<name>A0A073CHJ0_PLAA1</name>
<dbReference type="InterPro" id="IPR036737">
    <property type="entry name" value="OmpA-like_sf"/>
</dbReference>
<keyword evidence="1" id="KW-0812">Transmembrane</keyword>
<keyword evidence="1" id="KW-0472">Membrane</keyword>
<dbReference type="Gene3D" id="3.30.1330.60">
    <property type="entry name" value="OmpA-like domain"/>
    <property type="match status" value="1"/>
</dbReference>
<sequence>MRRPTQINNSSEDINIWQAFTDLMSNAFLIMILFLLIGIFKSASDSKVKDQTIKDSNTKIRQLETEIRLLQSPPVIVIKDSDKDAQGRSLKFETGKADLPEGLRLFVEGNVVEKLETYSQDYQGYVVDIIGHTDGQETFNPASNLDQILEQVAGGSQPVKNLKPGSNADLGLMRALAVMKKLQAIQKKGRLNGLNFRAYSAAQLFLPSGKYAPRNRSSDETRRRIEIRFTPPGVKTD</sequence>
<dbReference type="HOGENOM" id="CLU_096132_0_0_3"/>
<dbReference type="PATRIC" id="fig|388467.6.peg.2368"/>
<dbReference type="RefSeq" id="WP_042154402.1">
    <property type="nucleotide sequence ID" value="NZ_CM002803.1"/>
</dbReference>
<dbReference type="AlphaFoldDB" id="A0A073CHJ0"/>
<dbReference type="eggNOG" id="COG1360">
    <property type="taxonomic scope" value="Bacteria"/>
</dbReference>
<dbReference type="STRING" id="388467.A19Y_2422"/>
<evidence type="ECO:0000313" key="2">
    <source>
        <dbReference type="EMBL" id="KEI67337.1"/>
    </source>
</evidence>
<evidence type="ECO:0000256" key="1">
    <source>
        <dbReference type="SAM" id="Phobius"/>
    </source>
</evidence>
<dbReference type="SUPFAM" id="SSF103088">
    <property type="entry name" value="OmpA-like"/>
    <property type="match status" value="1"/>
</dbReference>
<accession>A0A073CHJ0</accession>